<evidence type="ECO:0000313" key="7">
    <source>
        <dbReference type="EMBL" id="WOK07002.1"/>
    </source>
</evidence>
<keyword evidence="3" id="KW-0846">Cobalamin</keyword>
<proteinExistence type="inferred from homology"/>
<gene>
    <name evidence="7" type="ORF">RT717_28460</name>
</gene>
<reference evidence="7 8" key="1">
    <citation type="journal article" date="2023" name="Microbiol. Resour. Announc.">
        <title>Complete Genome Sequence of Imperialibacter roseus strain P4T.</title>
        <authorList>
            <person name="Tizabi D.R."/>
            <person name="Bachvaroff T."/>
            <person name="Hill R.T."/>
        </authorList>
    </citation>
    <scope>NUCLEOTIDE SEQUENCE [LARGE SCALE GENOMIC DNA]</scope>
    <source>
        <strain evidence="7 8">P4T</strain>
    </source>
</reference>
<organism evidence="7 8">
    <name type="scientific">Imperialibacter roseus</name>
    <dbReference type="NCBI Taxonomy" id="1324217"/>
    <lineage>
        <taxon>Bacteria</taxon>
        <taxon>Pseudomonadati</taxon>
        <taxon>Bacteroidota</taxon>
        <taxon>Cytophagia</taxon>
        <taxon>Cytophagales</taxon>
        <taxon>Flammeovirgaceae</taxon>
        <taxon>Imperialibacter</taxon>
    </lineage>
</organism>
<dbReference type="Pfam" id="PF01642">
    <property type="entry name" value="MM_CoA_mutase"/>
    <property type="match status" value="1"/>
</dbReference>
<keyword evidence="5" id="KW-0170">Cobalt</keyword>
<dbReference type="SUPFAM" id="SSF51703">
    <property type="entry name" value="Cobalamin (vitamin B12)-dependent enzymes"/>
    <property type="match status" value="1"/>
</dbReference>
<evidence type="ECO:0000313" key="8">
    <source>
        <dbReference type="Proteomes" id="UP001302349"/>
    </source>
</evidence>
<dbReference type="Proteomes" id="UP001302349">
    <property type="component" value="Chromosome"/>
</dbReference>
<evidence type="ECO:0000259" key="6">
    <source>
        <dbReference type="Pfam" id="PF01642"/>
    </source>
</evidence>
<evidence type="ECO:0000256" key="1">
    <source>
        <dbReference type="ARBA" id="ARBA00001922"/>
    </source>
</evidence>
<evidence type="ECO:0000256" key="5">
    <source>
        <dbReference type="ARBA" id="ARBA00023285"/>
    </source>
</evidence>
<dbReference type="RefSeq" id="WP_317489691.1">
    <property type="nucleotide sequence ID" value="NZ_CP136051.1"/>
</dbReference>
<keyword evidence="8" id="KW-1185">Reference proteome</keyword>
<comment type="cofactor">
    <cofactor evidence="1">
        <name>adenosylcob(III)alamin</name>
        <dbReference type="ChEBI" id="CHEBI:18408"/>
    </cofactor>
</comment>
<dbReference type="PANTHER" id="PTHR48101:SF1">
    <property type="entry name" value="METHYLMALONYL-COA MUTASE, LARGE SUBUNIT"/>
    <property type="match status" value="1"/>
</dbReference>
<dbReference type="Gene3D" id="3.40.50.280">
    <property type="entry name" value="Cobalamin-binding domain"/>
    <property type="match status" value="1"/>
</dbReference>
<dbReference type="Gene3D" id="3.20.20.240">
    <property type="entry name" value="Methylmalonyl-CoA mutase"/>
    <property type="match status" value="1"/>
</dbReference>
<dbReference type="EMBL" id="CP136051">
    <property type="protein sequence ID" value="WOK07002.1"/>
    <property type="molecule type" value="Genomic_DNA"/>
</dbReference>
<dbReference type="PANTHER" id="PTHR48101">
    <property type="entry name" value="METHYLMALONYL-COA MUTASE, MITOCHONDRIAL-RELATED"/>
    <property type="match status" value="1"/>
</dbReference>
<evidence type="ECO:0000256" key="3">
    <source>
        <dbReference type="ARBA" id="ARBA00022628"/>
    </source>
</evidence>
<sequence length="593" mass="66051">MSKWDMSNFPPSNHSLWRENALKELKTKQLDSLQWHYDPDVIIQPYYEEADAPFSFAADANAELLPHQQIGRLWYYLDSVTVDTQITDNKDANEIALESLGQGADGILWKLKEVDQQAHVTLFKDIGFEYCQNAFQVTQWGVAEEAFFQRLFSGYFLKKDILPGFLFYDPTSDSDKALRIEALFPQGTMFRPHCFDATSKLASSLSPTGQIAYMLSAFVERCKKLTDAGVSINTIVDRMIVCVSIGRDFFHEMAKIKAIKVVLSQAANHFEGGKVSPADIKIYSQANVNTHSVVDPYVNLIRMTSAAMAGVNGGASYLSMPGFDSRNPFSPGQFSQRIARNISNLLRDESYFDKNCDPMAGSYFLEKLSADLASEGWRKMQKVESSGGFSSSLSGSYWQDEANNFEEKERALISSRKLNVVGVNNFCDLSLFESFPTLKSYNNEGSLLSSFEHLRIKMEDYLAKQSGQSRPAAMAIFFGDKQASLARYNFVKGVLPAAGINVAEWAPWSPQHAAPFSADTQLIIVCSSDQDYIESGPAVFQALKVQCPKAHLVLAGNPGSDEEQLTKAGIDSFIHLKSDFVKTLSSYQKLFGI</sequence>
<protein>
    <submittedName>
        <fullName evidence="7">Methylmalonyl-CoA mutase family protein</fullName>
    </submittedName>
</protein>
<dbReference type="SUPFAM" id="SSF52242">
    <property type="entry name" value="Cobalamin (vitamin B12)-binding domain"/>
    <property type="match status" value="1"/>
</dbReference>
<evidence type="ECO:0000256" key="2">
    <source>
        <dbReference type="ARBA" id="ARBA00008465"/>
    </source>
</evidence>
<accession>A0ABZ0IR83</accession>
<dbReference type="InterPro" id="IPR036724">
    <property type="entry name" value="Cobalamin-bd_sf"/>
</dbReference>
<evidence type="ECO:0000256" key="4">
    <source>
        <dbReference type="ARBA" id="ARBA00023235"/>
    </source>
</evidence>
<dbReference type="InterPro" id="IPR006099">
    <property type="entry name" value="MeMalonylCoA_mutase_a/b_cat"/>
</dbReference>
<keyword evidence="4" id="KW-0413">Isomerase</keyword>
<name>A0ABZ0IR83_9BACT</name>
<dbReference type="InterPro" id="IPR016176">
    <property type="entry name" value="Cbl-dep_enz_cat"/>
</dbReference>
<comment type="similarity">
    <text evidence="2">Belongs to the methylmalonyl-CoA mutase family.</text>
</comment>
<feature type="domain" description="Methylmalonyl-CoA mutase alpha/beta chain catalytic" evidence="6">
    <location>
        <begin position="209"/>
        <end position="428"/>
    </location>
</feature>